<dbReference type="Pfam" id="PF01063">
    <property type="entry name" value="Aminotran_4"/>
    <property type="match status" value="1"/>
</dbReference>
<dbReference type="InterPro" id="IPR043132">
    <property type="entry name" value="BCAT-like_C"/>
</dbReference>
<organism evidence="1 2">
    <name type="scientific">Tritonibacter multivorans</name>
    <dbReference type="NCBI Taxonomy" id="928856"/>
    <lineage>
        <taxon>Bacteria</taxon>
        <taxon>Pseudomonadati</taxon>
        <taxon>Pseudomonadota</taxon>
        <taxon>Alphaproteobacteria</taxon>
        <taxon>Rhodobacterales</taxon>
        <taxon>Paracoccaceae</taxon>
        <taxon>Tritonibacter</taxon>
    </lineage>
</organism>
<reference evidence="1 2" key="1">
    <citation type="submission" date="2015-09" db="EMBL/GenBank/DDBJ databases">
        <authorList>
            <consortium name="Swine Surveillance"/>
        </authorList>
    </citation>
    <scope>NUCLEOTIDE SEQUENCE [LARGE SCALE GENOMIC DNA]</scope>
    <source>
        <strain evidence="1 2">CECT 7557</strain>
    </source>
</reference>
<evidence type="ECO:0000313" key="2">
    <source>
        <dbReference type="Proteomes" id="UP000052022"/>
    </source>
</evidence>
<keyword evidence="2" id="KW-1185">Reference proteome</keyword>
<dbReference type="Gene3D" id="3.20.10.10">
    <property type="entry name" value="D-amino Acid Aminotransferase, subunit A, domain 2"/>
    <property type="match status" value="1"/>
</dbReference>
<proteinExistence type="predicted"/>
<dbReference type="SUPFAM" id="SSF56752">
    <property type="entry name" value="D-aminoacid aminotransferase-like PLP-dependent enzymes"/>
    <property type="match status" value="1"/>
</dbReference>
<dbReference type="InterPro" id="IPR036038">
    <property type="entry name" value="Aminotransferase-like"/>
</dbReference>
<sequence>MQRSAAALGIVFDPSAARAALEPVRGADRLRCRLTLSASGGFDLTLAAFPVPISVMRFKIADTVLDSQDVWLQHKTTRRALYDQARAELPAGVEELVFVNERAELCEGTITNLVLTTPEGDRLTPPLHSGCLPGVFRQSLLESGWVREAVLHPDDLRAAAHLELTNSLRGATSAQWLASARS</sequence>
<dbReference type="STRING" id="928856.SAMN04488049_106164"/>
<gene>
    <name evidence="1" type="ORF">TRM7557_01042</name>
</gene>
<dbReference type="EMBL" id="CYSD01000015">
    <property type="protein sequence ID" value="CUH76753.1"/>
    <property type="molecule type" value="Genomic_DNA"/>
</dbReference>
<dbReference type="AlphaFoldDB" id="A0A0N7LZ59"/>
<keyword evidence="1" id="KW-0032">Aminotransferase</keyword>
<evidence type="ECO:0000313" key="1">
    <source>
        <dbReference type="EMBL" id="CUH76753.1"/>
    </source>
</evidence>
<keyword evidence="1" id="KW-0808">Transferase</keyword>
<dbReference type="Proteomes" id="UP000052022">
    <property type="component" value="Unassembled WGS sequence"/>
</dbReference>
<dbReference type="GO" id="GO:0016829">
    <property type="term" value="F:lyase activity"/>
    <property type="evidence" value="ECO:0007669"/>
    <property type="project" value="UniProtKB-KW"/>
</dbReference>
<name>A0A0N7LZ59_9RHOB</name>
<keyword evidence="1" id="KW-0456">Lyase</keyword>
<dbReference type="NCBIfam" id="NF005729">
    <property type="entry name" value="PRK07546.1-3"/>
    <property type="match status" value="1"/>
</dbReference>
<accession>A0A0N7LZ59</accession>
<dbReference type="GO" id="GO:0008483">
    <property type="term" value="F:transaminase activity"/>
    <property type="evidence" value="ECO:0007669"/>
    <property type="project" value="UniProtKB-KW"/>
</dbReference>
<protein>
    <submittedName>
        <fullName evidence="1">Branched-chain amino acid aminotransferase/4-amino-4-deoxychorismate lyase</fullName>
    </submittedName>
</protein>
<dbReference type="InterPro" id="IPR001544">
    <property type="entry name" value="Aminotrans_IV"/>
</dbReference>